<dbReference type="AlphaFoldDB" id="A0A3Q0JL55"/>
<proteinExistence type="predicted"/>
<feature type="region of interest" description="Disordered" evidence="1">
    <location>
        <begin position="73"/>
        <end position="96"/>
    </location>
</feature>
<feature type="compositionally biased region" description="Polar residues" evidence="1">
    <location>
        <begin position="110"/>
        <end position="121"/>
    </location>
</feature>
<dbReference type="STRING" id="121845.A0A3Q0JL55"/>
<evidence type="ECO:0000313" key="3">
    <source>
        <dbReference type="RefSeq" id="XP_026689096.1"/>
    </source>
</evidence>
<evidence type="ECO:0000313" key="2">
    <source>
        <dbReference type="Proteomes" id="UP000079169"/>
    </source>
</evidence>
<reference evidence="3" key="1">
    <citation type="submission" date="2025-08" db="UniProtKB">
        <authorList>
            <consortium name="RefSeq"/>
        </authorList>
    </citation>
    <scope>IDENTIFICATION</scope>
</reference>
<organism evidence="2 3">
    <name type="scientific">Diaphorina citri</name>
    <name type="common">Asian citrus psyllid</name>
    <dbReference type="NCBI Taxonomy" id="121845"/>
    <lineage>
        <taxon>Eukaryota</taxon>
        <taxon>Metazoa</taxon>
        <taxon>Ecdysozoa</taxon>
        <taxon>Arthropoda</taxon>
        <taxon>Hexapoda</taxon>
        <taxon>Insecta</taxon>
        <taxon>Pterygota</taxon>
        <taxon>Neoptera</taxon>
        <taxon>Paraneoptera</taxon>
        <taxon>Hemiptera</taxon>
        <taxon>Sternorrhyncha</taxon>
        <taxon>Psylloidea</taxon>
        <taxon>Psyllidae</taxon>
        <taxon>Diaphorininae</taxon>
        <taxon>Diaphorina</taxon>
    </lineage>
</organism>
<sequence length="239" mass="26363">MVVKMSTTLDSQEDTTPPPIVPAATSFVVSFDPPQPPANCRPNKFVKRHMRNLSLPVANVYCTENNNKINKYNESNGITKPPENHSEGYFSSDPEDDTQHVELIKPSTGMTSLETTPRGSRTSLCSLGTNSSSSNVKLKPTKIEGVDSMVITAIASMSCKLKANSSHFLRKLRVLYSEENVKHGLLSNEIEKLDLADSLNNSPVKSPSRQLTATLCNLKKIESALRVMDEAIFDCEEFE</sequence>
<dbReference type="PaxDb" id="121845-A0A3Q0JL55"/>
<dbReference type="Proteomes" id="UP000079169">
    <property type="component" value="Unplaced"/>
</dbReference>
<evidence type="ECO:0000256" key="1">
    <source>
        <dbReference type="SAM" id="MobiDB-lite"/>
    </source>
</evidence>
<gene>
    <name evidence="3" type="primary">LOC103524210</name>
</gene>
<feature type="region of interest" description="Disordered" evidence="1">
    <location>
        <begin position="110"/>
        <end position="131"/>
    </location>
</feature>
<feature type="compositionally biased region" description="Low complexity" evidence="1">
    <location>
        <begin position="122"/>
        <end position="131"/>
    </location>
</feature>
<dbReference type="GeneID" id="103524210"/>
<keyword evidence="2" id="KW-1185">Reference proteome</keyword>
<accession>A0A3Q0JL55</accession>
<protein>
    <submittedName>
        <fullName evidence="3">Uncharacterized protein LOC103524210</fullName>
    </submittedName>
</protein>
<dbReference type="KEGG" id="dci:103524210"/>
<name>A0A3Q0JL55_DIACI</name>
<dbReference type="RefSeq" id="XP_026689096.1">
    <property type="nucleotide sequence ID" value="XM_026833295.1"/>
</dbReference>